<comment type="caution">
    <text evidence="3">The sequence shown here is derived from an EMBL/GenBank/DDBJ whole genome shotgun (WGS) entry which is preliminary data.</text>
</comment>
<dbReference type="EMBL" id="BGPR01121118">
    <property type="protein sequence ID" value="GBN20578.1"/>
    <property type="molecule type" value="Genomic_DNA"/>
</dbReference>
<feature type="compositionally biased region" description="Polar residues" evidence="1">
    <location>
        <begin position="1"/>
        <end position="14"/>
    </location>
</feature>
<evidence type="ECO:0000313" key="4">
    <source>
        <dbReference type="Proteomes" id="UP000499080"/>
    </source>
</evidence>
<proteinExistence type="predicted"/>
<sequence length="98" mass="11310">MFSWFSTKRNTNVGQFPLKRPQEDNQPPLFELSQTSTSDATEVLLGRSDHQRLSYFPSIMNLRLKGLARYTRVSEIRTTTTISLYKNSSRLCRLAVLP</sequence>
<dbReference type="Proteomes" id="UP000499080">
    <property type="component" value="Unassembled WGS sequence"/>
</dbReference>
<evidence type="ECO:0000256" key="1">
    <source>
        <dbReference type="SAM" id="MobiDB-lite"/>
    </source>
</evidence>
<name>A0A4Y2M0L6_ARAVE</name>
<feature type="region of interest" description="Disordered" evidence="1">
    <location>
        <begin position="1"/>
        <end position="28"/>
    </location>
</feature>
<protein>
    <submittedName>
        <fullName evidence="3">Uncharacterized protein</fullName>
    </submittedName>
</protein>
<dbReference type="EMBL" id="BGPR01121115">
    <property type="protein sequence ID" value="GBN20565.1"/>
    <property type="molecule type" value="Genomic_DNA"/>
</dbReference>
<keyword evidence="4" id="KW-1185">Reference proteome</keyword>
<gene>
    <name evidence="3" type="ORF">AVEN_145176_1</name>
    <name evidence="2" type="ORF">AVEN_71271_1</name>
</gene>
<accession>A0A4Y2M0L6</accession>
<evidence type="ECO:0000313" key="3">
    <source>
        <dbReference type="EMBL" id="GBN20578.1"/>
    </source>
</evidence>
<evidence type="ECO:0000313" key="2">
    <source>
        <dbReference type="EMBL" id="GBN20565.1"/>
    </source>
</evidence>
<reference evidence="3 4" key="1">
    <citation type="journal article" date="2019" name="Sci. Rep.">
        <title>Orb-weaving spider Araneus ventricosus genome elucidates the spidroin gene catalogue.</title>
        <authorList>
            <person name="Kono N."/>
            <person name="Nakamura H."/>
            <person name="Ohtoshi R."/>
            <person name="Moran D.A.P."/>
            <person name="Shinohara A."/>
            <person name="Yoshida Y."/>
            <person name="Fujiwara M."/>
            <person name="Mori M."/>
            <person name="Tomita M."/>
            <person name="Arakawa K."/>
        </authorList>
    </citation>
    <scope>NUCLEOTIDE SEQUENCE [LARGE SCALE GENOMIC DNA]</scope>
</reference>
<organism evidence="3 4">
    <name type="scientific">Araneus ventricosus</name>
    <name type="common">Orbweaver spider</name>
    <name type="synonym">Epeira ventricosa</name>
    <dbReference type="NCBI Taxonomy" id="182803"/>
    <lineage>
        <taxon>Eukaryota</taxon>
        <taxon>Metazoa</taxon>
        <taxon>Ecdysozoa</taxon>
        <taxon>Arthropoda</taxon>
        <taxon>Chelicerata</taxon>
        <taxon>Arachnida</taxon>
        <taxon>Araneae</taxon>
        <taxon>Araneomorphae</taxon>
        <taxon>Entelegynae</taxon>
        <taxon>Araneoidea</taxon>
        <taxon>Araneidae</taxon>
        <taxon>Araneus</taxon>
    </lineage>
</organism>
<dbReference type="AlphaFoldDB" id="A0A4Y2M0L6"/>